<gene>
    <name evidence="1" type="ORF">KPL71_006897</name>
</gene>
<organism evidence="1 2">
    <name type="scientific">Citrus sinensis</name>
    <name type="common">Sweet orange</name>
    <name type="synonym">Citrus aurantium var. sinensis</name>
    <dbReference type="NCBI Taxonomy" id="2711"/>
    <lineage>
        <taxon>Eukaryota</taxon>
        <taxon>Viridiplantae</taxon>
        <taxon>Streptophyta</taxon>
        <taxon>Embryophyta</taxon>
        <taxon>Tracheophyta</taxon>
        <taxon>Spermatophyta</taxon>
        <taxon>Magnoliopsida</taxon>
        <taxon>eudicotyledons</taxon>
        <taxon>Gunneridae</taxon>
        <taxon>Pentapetalae</taxon>
        <taxon>rosids</taxon>
        <taxon>malvids</taxon>
        <taxon>Sapindales</taxon>
        <taxon>Rutaceae</taxon>
        <taxon>Aurantioideae</taxon>
        <taxon>Citrus</taxon>
    </lineage>
</organism>
<keyword evidence="2" id="KW-1185">Reference proteome</keyword>
<name>A0ACB8LU40_CITSI</name>
<comment type="caution">
    <text evidence="1">The sequence shown here is derived from an EMBL/GenBank/DDBJ whole genome shotgun (WGS) entry which is preliminary data.</text>
</comment>
<proteinExistence type="predicted"/>
<dbReference type="Proteomes" id="UP000829398">
    <property type="component" value="Chromosome 3"/>
</dbReference>
<dbReference type="EMBL" id="CM039172">
    <property type="protein sequence ID" value="KAH9777044.1"/>
    <property type="molecule type" value="Genomic_DNA"/>
</dbReference>
<evidence type="ECO:0000313" key="1">
    <source>
        <dbReference type="EMBL" id="KAH9777044.1"/>
    </source>
</evidence>
<accession>A0ACB8LU40</accession>
<protein>
    <submittedName>
        <fullName evidence="1">PHD-type domain-containing protein</fullName>
    </submittedName>
</protein>
<sequence length="547" mass="62487">MRERKQERILEVSSSSSESQDYDSSYSDPDYVAGTSYQRSSRKNFNINPCINNPNQATEFGSSRRNSGVVATRRRRILRRRPGASNKSNRGVFSKKRTILSWMIDLGIIFEGMRVWYIRDKEKIIEGTIKRDGVRCNCCHKVITVYGFEEHANEGHVKEPYAHIYLVDWGCHLLGWIYYKGLLRPEELARCGFNLVEPRKDASDLNDDACMICADGGDLICCEKCPSTFHPDCMGMKKIPQGEWLCPFCICKFCGTGGPGDLHECKQCQRRYHLDCINSSRQPSSPDSPTKFCGKSCEEVFSEIQEKHLGVRKELADGYTWSLVQMKLDRDPHSNGEFLHEITVGNSKVSVAWTVMEEIFMPVIDRYTGINITQSVIYNRESNLRRVNFRGFYTAILERNDEFISVASIRVHGTKFAEMPFIGTRERFRGRRMLQKLLAQIESALRMLNVENLVIPSVPELVPMWINKYGFTHIESNLMRELIKYNTLMFPAAVRLHKSLVTHAAASAATKTDEANKNGTGLVRGKGYEKLAFFDLNLEPPKEDDDA</sequence>
<evidence type="ECO:0000313" key="2">
    <source>
        <dbReference type="Proteomes" id="UP000829398"/>
    </source>
</evidence>
<reference evidence="2" key="1">
    <citation type="journal article" date="2023" name="Hortic. Res.">
        <title>A chromosome-level phased genome enabling allele-level studies in sweet orange: a case study on citrus Huanglongbing tolerance.</title>
        <authorList>
            <person name="Wu B."/>
            <person name="Yu Q."/>
            <person name="Deng Z."/>
            <person name="Duan Y."/>
            <person name="Luo F."/>
            <person name="Gmitter F. Jr."/>
        </authorList>
    </citation>
    <scope>NUCLEOTIDE SEQUENCE [LARGE SCALE GENOMIC DNA]</scope>
    <source>
        <strain evidence="2">cv. Valencia</strain>
    </source>
</reference>